<comment type="caution">
    <text evidence="3">The sequence shown here is derived from an EMBL/GenBank/DDBJ whole genome shotgun (WGS) entry which is preliminary data.</text>
</comment>
<feature type="compositionally biased region" description="Basic and acidic residues" evidence="1">
    <location>
        <begin position="197"/>
        <end position="227"/>
    </location>
</feature>
<dbReference type="PANTHER" id="PTHR13832:SF827">
    <property type="entry name" value="PROTEIN PHOSPHATASE 1L"/>
    <property type="match status" value="1"/>
</dbReference>
<sequence>MLQAGVSRALVIRGRQPFARVYHFYLQLPSAPPAAKRFQARAQASAMTLSASGVDVQHPTSRPKNEHRCQDRGASEGRSPDVVGFPQRDVHDNGREVADTGHHRHRGSRSRSRSPRQLDDLENGRGVSACNVRKGHGCASQTLDTRTRDSANGAHGLHFIGSSTVVTRYKYGDSEREVHCGRAGGGGGGGGGYSTKTTERGDTFPFDSDCRDDHGDPELGGRSHDGELRNVWLSQRLDSDVSPADSPSLQASRRRHVASSPRSRSRSRSRSHSRNGNPVSSPDCIRDSSHSPLHKSTSNMKWKSDSRAASRRRSPESGKRRRSRSPEVGTAIVASRCEDMEQNREWNRDGSRKDRSKRDDRGGDVEHNEGDMERNGVIRAFTASASVEWHRDGGDRGEREQARDRRQEREKQRDWSAPERSRSRSRERELSRDNGPEKRRERERSSHGSAITAPMTEHTKRDSADGSARASGGLPPAARAAGVERPAVEPPASASPRVVAGSGSAATGNHTQRVGSVYGGRLLVSFADELDEEGGVGTASLAASTAKRFLREEAAARMAIPARTITTTSSSSLPLPLLAGTSAAVAAPSSPMGSHPFGHQHLVSTAPPQQRPSSVVVSSLHGSSVGAGGVGAGHQASAMGAMTAADAAAAGMALGGLAVSRSRGGSPEAIGGRTLGRVLFGTASARCARPYMEDRHCIVQCLRPLSSSGQPLQDGVQRCLAAIYDGHNGTRAADTAAARLHMLLAADAALRTHTGELAPPAAMAAEEAAIGAALRRCFRRLDDEILAEARADGARDGATALLVMRLSDTLYSAHAGDSRAVLSRRGHAVRLTEDHKPHLPAEKARVEAAGGRVDFQRCWRVIVEPREGRLGSGLAVSRSLGDLDFKEPRRFVECEPDVRRLVPQPGDNLVVLGSDGLWDVLSDQEAVDCANTALLARRGASSSSSSSSPAFAYRDEDAQYAAQALLDAAQKRGTADNVTAIVMLLQWD</sequence>
<dbReference type="InterPro" id="IPR001932">
    <property type="entry name" value="PPM-type_phosphatase-like_dom"/>
</dbReference>
<gene>
    <name evidence="3" type="ORF">VaNZ11_016115</name>
</gene>
<evidence type="ECO:0000313" key="3">
    <source>
        <dbReference type="EMBL" id="GLI70999.1"/>
    </source>
</evidence>
<evidence type="ECO:0000313" key="4">
    <source>
        <dbReference type="Proteomes" id="UP001165090"/>
    </source>
</evidence>
<feature type="compositionally biased region" description="Basic residues" evidence="1">
    <location>
        <begin position="252"/>
        <end position="273"/>
    </location>
</feature>
<feature type="region of interest" description="Disordered" evidence="1">
    <location>
        <begin position="239"/>
        <end position="512"/>
    </location>
</feature>
<feature type="compositionally biased region" description="Gly residues" evidence="1">
    <location>
        <begin position="182"/>
        <end position="193"/>
    </location>
</feature>
<dbReference type="Gene3D" id="3.60.40.10">
    <property type="entry name" value="PPM-type phosphatase domain"/>
    <property type="match status" value="1"/>
</dbReference>
<feature type="compositionally biased region" description="Basic and acidic residues" evidence="1">
    <location>
        <begin position="302"/>
        <end position="318"/>
    </location>
</feature>
<dbReference type="Pfam" id="PF00481">
    <property type="entry name" value="PP2C"/>
    <property type="match status" value="1"/>
</dbReference>
<feature type="compositionally biased region" description="Basic residues" evidence="1">
    <location>
        <begin position="102"/>
        <end position="114"/>
    </location>
</feature>
<dbReference type="PANTHER" id="PTHR13832">
    <property type="entry name" value="PROTEIN PHOSPHATASE 2C"/>
    <property type="match status" value="1"/>
</dbReference>
<feature type="domain" description="PPM-type phosphatase" evidence="2">
    <location>
        <begin position="679"/>
        <end position="985"/>
    </location>
</feature>
<feature type="compositionally biased region" description="Basic and acidic residues" evidence="1">
    <location>
        <begin position="388"/>
        <end position="446"/>
    </location>
</feature>
<dbReference type="InterPro" id="IPR015655">
    <property type="entry name" value="PP2C"/>
</dbReference>
<feature type="region of interest" description="Disordered" evidence="1">
    <location>
        <begin position="180"/>
        <end position="227"/>
    </location>
</feature>
<reference evidence="3 4" key="1">
    <citation type="journal article" date="2023" name="IScience">
        <title>Expanded male sex-determining region conserved during the evolution of homothallism in the green alga Volvox.</title>
        <authorList>
            <person name="Yamamoto K."/>
            <person name="Matsuzaki R."/>
            <person name="Mahakham W."/>
            <person name="Heman W."/>
            <person name="Sekimoto H."/>
            <person name="Kawachi M."/>
            <person name="Minakuchi Y."/>
            <person name="Toyoda A."/>
            <person name="Nozaki H."/>
        </authorList>
    </citation>
    <scope>NUCLEOTIDE SEQUENCE [LARGE SCALE GENOMIC DNA]</scope>
    <source>
        <strain evidence="3 4">NIES-4468</strain>
    </source>
</reference>
<dbReference type="InterPro" id="IPR036457">
    <property type="entry name" value="PPM-type-like_dom_sf"/>
</dbReference>
<dbReference type="CDD" id="cd00143">
    <property type="entry name" value="PP2Cc"/>
    <property type="match status" value="1"/>
</dbReference>
<dbReference type="SMART" id="SM00332">
    <property type="entry name" value="PP2Cc"/>
    <property type="match status" value="1"/>
</dbReference>
<feature type="compositionally biased region" description="Basic and acidic residues" evidence="1">
    <location>
        <begin position="88"/>
        <end position="101"/>
    </location>
</feature>
<dbReference type="EMBL" id="BSDZ01000101">
    <property type="protein sequence ID" value="GLI70999.1"/>
    <property type="molecule type" value="Genomic_DNA"/>
</dbReference>
<feature type="compositionally biased region" description="Basic and acidic residues" evidence="1">
    <location>
        <begin position="336"/>
        <end position="376"/>
    </location>
</feature>
<name>A0ABQ5SNM3_9CHLO</name>
<feature type="region of interest" description="Disordered" evidence="1">
    <location>
        <begin position="49"/>
        <end position="132"/>
    </location>
</feature>
<feature type="compositionally biased region" description="Basic and acidic residues" evidence="1">
    <location>
        <begin position="63"/>
        <end position="79"/>
    </location>
</feature>
<proteinExistence type="predicted"/>
<dbReference type="SUPFAM" id="SSF81606">
    <property type="entry name" value="PP2C-like"/>
    <property type="match status" value="1"/>
</dbReference>
<dbReference type="PROSITE" id="PS51746">
    <property type="entry name" value="PPM_2"/>
    <property type="match status" value="1"/>
</dbReference>
<accession>A0ABQ5SNM3</accession>
<organism evidence="3 4">
    <name type="scientific">Volvox africanus</name>
    <dbReference type="NCBI Taxonomy" id="51714"/>
    <lineage>
        <taxon>Eukaryota</taxon>
        <taxon>Viridiplantae</taxon>
        <taxon>Chlorophyta</taxon>
        <taxon>core chlorophytes</taxon>
        <taxon>Chlorophyceae</taxon>
        <taxon>CS clade</taxon>
        <taxon>Chlamydomonadales</taxon>
        <taxon>Volvocaceae</taxon>
        <taxon>Volvox</taxon>
    </lineage>
</organism>
<evidence type="ECO:0000256" key="1">
    <source>
        <dbReference type="SAM" id="MobiDB-lite"/>
    </source>
</evidence>
<keyword evidence="4" id="KW-1185">Reference proteome</keyword>
<feature type="compositionally biased region" description="Polar residues" evidence="1">
    <location>
        <begin position="290"/>
        <end position="301"/>
    </location>
</feature>
<protein>
    <recommendedName>
        <fullName evidence="2">PPM-type phosphatase domain-containing protein</fullName>
    </recommendedName>
</protein>
<evidence type="ECO:0000259" key="2">
    <source>
        <dbReference type="PROSITE" id="PS51746"/>
    </source>
</evidence>
<dbReference type="Proteomes" id="UP001165090">
    <property type="component" value="Unassembled WGS sequence"/>
</dbReference>
<dbReference type="SMART" id="SM00331">
    <property type="entry name" value="PP2C_SIG"/>
    <property type="match status" value="1"/>
</dbReference>